<keyword evidence="3" id="KW-1185">Reference proteome</keyword>
<dbReference type="Pfam" id="PF11667">
    <property type="entry name" value="DUF3267"/>
    <property type="match status" value="1"/>
</dbReference>
<dbReference type="AlphaFoldDB" id="A0A3M8P8A4"/>
<dbReference type="InterPro" id="IPR021683">
    <property type="entry name" value="DUF3267"/>
</dbReference>
<keyword evidence="1" id="KW-1133">Transmembrane helix</keyword>
<gene>
    <name evidence="2" type="ORF">EEX84_08170</name>
</gene>
<proteinExistence type="predicted"/>
<organism evidence="2 3">
    <name type="scientific">Planococcus salinus</name>
    <dbReference type="NCBI Taxonomy" id="1848460"/>
    <lineage>
        <taxon>Bacteria</taxon>
        <taxon>Bacillati</taxon>
        <taxon>Bacillota</taxon>
        <taxon>Bacilli</taxon>
        <taxon>Bacillales</taxon>
        <taxon>Caryophanaceae</taxon>
        <taxon>Planococcus</taxon>
    </lineage>
</organism>
<feature type="transmembrane region" description="Helical" evidence="1">
    <location>
        <begin position="49"/>
        <end position="74"/>
    </location>
</feature>
<reference evidence="2 3" key="1">
    <citation type="journal article" date="2018" name="Int. J. Syst. Evol. Microbiol.">
        <title>Planococcus salinus sp. nov., a moderately halophilic bacterium isolated from a saline-alkali soil.</title>
        <authorList>
            <person name="Gan L."/>
        </authorList>
    </citation>
    <scope>NUCLEOTIDE SEQUENCE [LARGE SCALE GENOMIC DNA]</scope>
    <source>
        <strain evidence="2 3">LCB217</strain>
    </source>
</reference>
<protein>
    <submittedName>
        <fullName evidence="2">DUF3267 domain-containing protein</fullName>
    </submittedName>
</protein>
<name>A0A3M8P8A4_9BACL</name>
<keyword evidence="1" id="KW-0472">Membrane</keyword>
<feature type="transmembrane region" description="Helical" evidence="1">
    <location>
        <begin position="20"/>
        <end position="37"/>
    </location>
</feature>
<feature type="transmembrane region" description="Helical" evidence="1">
    <location>
        <begin position="109"/>
        <end position="127"/>
    </location>
</feature>
<dbReference type="RefSeq" id="WP_123165121.1">
    <property type="nucleotide sequence ID" value="NZ_RIAX01000004.1"/>
</dbReference>
<sequence length="187" mass="21123">MKADRIIELNMEELVLKMLWVNVLLLVLFAAAFHVFAQPFSFRPSWGGILYFLAGYVVLIVLHELFHLIGFVVFGKVTVSSLQYGINLKMGIAYATTRTPVQNKAMKKALLLPFWTTAVLPTIVGFWLDSQVLVLLGAMLTAGAMGDFVMYRGLLKERNSAWIVDDPEKPKLHIYDLYPEPQKSTET</sequence>
<evidence type="ECO:0000313" key="3">
    <source>
        <dbReference type="Proteomes" id="UP000275473"/>
    </source>
</evidence>
<keyword evidence="1" id="KW-0812">Transmembrane</keyword>
<dbReference type="EMBL" id="RIAX01000004">
    <property type="protein sequence ID" value="RNF39926.1"/>
    <property type="molecule type" value="Genomic_DNA"/>
</dbReference>
<feature type="transmembrane region" description="Helical" evidence="1">
    <location>
        <begin position="133"/>
        <end position="151"/>
    </location>
</feature>
<comment type="caution">
    <text evidence="2">The sequence shown here is derived from an EMBL/GenBank/DDBJ whole genome shotgun (WGS) entry which is preliminary data.</text>
</comment>
<accession>A0A3M8P8A4</accession>
<dbReference type="OrthoDB" id="9789112at2"/>
<evidence type="ECO:0000256" key="1">
    <source>
        <dbReference type="SAM" id="Phobius"/>
    </source>
</evidence>
<dbReference type="Proteomes" id="UP000275473">
    <property type="component" value="Unassembled WGS sequence"/>
</dbReference>
<evidence type="ECO:0000313" key="2">
    <source>
        <dbReference type="EMBL" id="RNF39926.1"/>
    </source>
</evidence>